<proteinExistence type="inferred from homology"/>
<dbReference type="Pfam" id="PF01396">
    <property type="entry name" value="Zn_ribbon_Top1"/>
    <property type="match status" value="1"/>
</dbReference>
<keyword evidence="20" id="KW-1185">Reference proteome</keyword>
<evidence type="ECO:0000256" key="1">
    <source>
        <dbReference type="ARBA" id="ARBA00000213"/>
    </source>
</evidence>
<evidence type="ECO:0000256" key="7">
    <source>
        <dbReference type="ARBA" id="ARBA00022833"/>
    </source>
</evidence>
<evidence type="ECO:0000256" key="16">
    <source>
        <dbReference type="SAM" id="MobiDB-lite"/>
    </source>
</evidence>
<keyword evidence="8" id="KW-0460">Magnesium</keyword>
<evidence type="ECO:0000256" key="2">
    <source>
        <dbReference type="ARBA" id="ARBA00009446"/>
    </source>
</evidence>
<keyword evidence="6" id="KW-0863">Zinc-finger</keyword>
<dbReference type="KEGG" id="ssg:Selsp_2044"/>
<feature type="domain" description="Topo IA-type catalytic" evidence="18">
    <location>
        <begin position="150"/>
        <end position="615"/>
    </location>
</feature>
<dbReference type="AlphaFoldDB" id="F4EXL5"/>
<dbReference type="GO" id="GO:0006265">
    <property type="term" value="P:DNA topological change"/>
    <property type="evidence" value="ECO:0007669"/>
    <property type="project" value="InterPro"/>
</dbReference>
<dbReference type="PROSITE" id="PS00396">
    <property type="entry name" value="TOPO_IA_1"/>
    <property type="match status" value="1"/>
</dbReference>
<evidence type="ECO:0000256" key="14">
    <source>
        <dbReference type="ARBA" id="ARBA00032235"/>
    </source>
</evidence>
<keyword evidence="4" id="KW-0479">Metal-binding</keyword>
<keyword evidence="5" id="KW-0677">Repeat</keyword>
<dbReference type="GO" id="GO:0008270">
    <property type="term" value="F:zinc ion binding"/>
    <property type="evidence" value="ECO:0007669"/>
    <property type="project" value="UniProtKB-KW"/>
</dbReference>
<dbReference type="PANTHER" id="PTHR11390">
    <property type="entry name" value="PROKARYOTIC DNA TOPOISOMERASE"/>
    <property type="match status" value="1"/>
</dbReference>
<dbReference type="PRINTS" id="PR00417">
    <property type="entry name" value="PRTPISMRASEI"/>
</dbReference>
<evidence type="ECO:0000256" key="8">
    <source>
        <dbReference type="ARBA" id="ARBA00022842"/>
    </source>
</evidence>
<reference evidence="19 20" key="1">
    <citation type="submission" date="2011-04" db="EMBL/GenBank/DDBJ databases">
        <title>The complete genome of Selenomonas sputigena DSM 20758.</title>
        <authorList>
            <consortium name="US DOE Joint Genome Institute (JGI-PGF)"/>
            <person name="Lucas S."/>
            <person name="Copeland A."/>
            <person name="Lapidus A."/>
            <person name="Bruce D."/>
            <person name="Goodwin L."/>
            <person name="Pitluck S."/>
            <person name="Peters L."/>
            <person name="Kyrpides N."/>
            <person name="Mavromatis K."/>
            <person name="Ivanova N."/>
            <person name="Ovchinnikova G."/>
            <person name="Teshima H."/>
            <person name="Detter J.C."/>
            <person name="Tapia R."/>
            <person name="Han C."/>
            <person name="Land M."/>
            <person name="Hauser L."/>
            <person name="Markowitz V."/>
            <person name="Cheng J.-F."/>
            <person name="Hugenholtz P."/>
            <person name="Woyke T."/>
            <person name="Wu D."/>
            <person name="Gronow S."/>
            <person name="Wellnitz S."/>
            <person name="Schneider S."/>
            <person name="Klenk H.-P."/>
            <person name="Eisen J.A."/>
        </authorList>
    </citation>
    <scope>NUCLEOTIDE SEQUENCE [LARGE SCALE GENOMIC DNA]</scope>
    <source>
        <strain evidence="20">ATCC 35185 / DSM 20758 / VPI D19B-28</strain>
    </source>
</reference>
<dbReference type="GO" id="GO:0006281">
    <property type="term" value="P:DNA repair"/>
    <property type="evidence" value="ECO:0007669"/>
    <property type="project" value="TreeGrafter"/>
</dbReference>
<dbReference type="GO" id="GO:0006310">
    <property type="term" value="P:DNA recombination"/>
    <property type="evidence" value="ECO:0007669"/>
    <property type="project" value="TreeGrafter"/>
</dbReference>
<dbReference type="InterPro" id="IPR023405">
    <property type="entry name" value="Topo_IA_core_domain"/>
</dbReference>
<dbReference type="PANTHER" id="PTHR11390:SF21">
    <property type="entry name" value="DNA TOPOISOMERASE 3-ALPHA"/>
    <property type="match status" value="1"/>
</dbReference>
<dbReference type="HOGENOM" id="CLU_002929_5_2_9"/>
<dbReference type="SMART" id="SM00436">
    <property type="entry name" value="TOP1Bc"/>
    <property type="match status" value="1"/>
</dbReference>
<dbReference type="OrthoDB" id="9803554at2"/>
<evidence type="ECO:0000256" key="15">
    <source>
        <dbReference type="ARBA" id="ARBA00032877"/>
    </source>
</evidence>
<evidence type="ECO:0000256" key="11">
    <source>
        <dbReference type="ARBA" id="ARBA00023235"/>
    </source>
</evidence>
<dbReference type="SMART" id="SM00437">
    <property type="entry name" value="TOP1Ac"/>
    <property type="match status" value="1"/>
</dbReference>
<evidence type="ECO:0000259" key="17">
    <source>
        <dbReference type="PROSITE" id="PS50880"/>
    </source>
</evidence>
<evidence type="ECO:0000256" key="3">
    <source>
        <dbReference type="ARBA" id="ARBA00012891"/>
    </source>
</evidence>
<accession>F4EXL5</accession>
<dbReference type="GO" id="GO:0003677">
    <property type="term" value="F:DNA binding"/>
    <property type="evidence" value="ECO:0007669"/>
    <property type="project" value="UniProtKB-KW"/>
</dbReference>
<dbReference type="Pfam" id="PF01131">
    <property type="entry name" value="Topoisom_bac"/>
    <property type="match status" value="1"/>
</dbReference>
<dbReference type="GO" id="GO:0043597">
    <property type="term" value="C:cytoplasmic replication fork"/>
    <property type="evidence" value="ECO:0007669"/>
    <property type="project" value="TreeGrafter"/>
</dbReference>
<dbReference type="EC" id="5.6.2.1" evidence="3"/>
<dbReference type="PROSITE" id="PS50880">
    <property type="entry name" value="TOPRIM"/>
    <property type="match status" value="1"/>
</dbReference>
<dbReference type="InterPro" id="IPR013826">
    <property type="entry name" value="Topo_IA_cen_sub3"/>
</dbReference>
<dbReference type="InterPro" id="IPR013498">
    <property type="entry name" value="Topo_IA_Znf"/>
</dbReference>
<dbReference type="Pfam" id="PF01751">
    <property type="entry name" value="Toprim"/>
    <property type="match status" value="1"/>
</dbReference>
<dbReference type="RefSeq" id="WP_013741022.1">
    <property type="nucleotide sequence ID" value="NC_015437.1"/>
</dbReference>
<keyword evidence="9" id="KW-0799">Topoisomerase</keyword>
<dbReference type="NCBIfam" id="NF005829">
    <property type="entry name" value="PRK07726.1"/>
    <property type="match status" value="1"/>
</dbReference>
<dbReference type="CDD" id="cd03362">
    <property type="entry name" value="TOPRIM_TopoIA_TopoIII"/>
    <property type="match status" value="1"/>
</dbReference>
<dbReference type="Gene3D" id="2.70.20.10">
    <property type="entry name" value="Topoisomerase I, domain 3"/>
    <property type="match status" value="1"/>
</dbReference>
<name>F4EXL5_SELS3</name>
<dbReference type="InterPro" id="IPR013825">
    <property type="entry name" value="Topo_IA_cen_sub2"/>
</dbReference>
<feature type="region of interest" description="Disordered" evidence="16">
    <location>
        <begin position="665"/>
        <end position="701"/>
    </location>
</feature>
<keyword evidence="11 19" id="KW-0413">Isomerase</keyword>
<dbReference type="SMART" id="SM00493">
    <property type="entry name" value="TOPRIM"/>
    <property type="match status" value="1"/>
</dbReference>
<dbReference type="InterPro" id="IPR003602">
    <property type="entry name" value="Topo_IA_DNA-bd_dom"/>
</dbReference>
<dbReference type="NCBIfam" id="TIGR01056">
    <property type="entry name" value="topB"/>
    <property type="match status" value="1"/>
</dbReference>
<dbReference type="InterPro" id="IPR005738">
    <property type="entry name" value="TopoIII"/>
</dbReference>
<evidence type="ECO:0000256" key="12">
    <source>
        <dbReference type="ARBA" id="ARBA00030003"/>
    </source>
</evidence>
<feature type="region of interest" description="Disordered" evidence="16">
    <location>
        <begin position="722"/>
        <end position="744"/>
    </location>
</feature>
<keyword evidence="7" id="KW-0862">Zinc</keyword>
<evidence type="ECO:0000256" key="5">
    <source>
        <dbReference type="ARBA" id="ARBA00022737"/>
    </source>
</evidence>
<dbReference type="CDD" id="cd00186">
    <property type="entry name" value="TOP1Ac"/>
    <property type="match status" value="1"/>
</dbReference>
<dbReference type="PROSITE" id="PS52039">
    <property type="entry name" value="TOPO_IA_2"/>
    <property type="match status" value="1"/>
</dbReference>
<dbReference type="Gene3D" id="3.30.65.10">
    <property type="entry name" value="Bacterial Topoisomerase I, domain 1"/>
    <property type="match status" value="1"/>
</dbReference>
<dbReference type="InterPro" id="IPR034144">
    <property type="entry name" value="TOPRIM_TopoIII"/>
</dbReference>
<feature type="compositionally biased region" description="Low complexity" evidence="16">
    <location>
        <begin position="673"/>
        <end position="688"/>
    </location>
</feature>
<comment type="similarity">
    <text evidence="2">Belongs to the type IA topoisomerase family.</text>
</comment>
<protein>
    <recommendedName>
        <fullName evidence="3">DNA topoisomerase</fullName>
        <ecNumber evidence="3">5.6.2.1</ecNumber>
    </recommendedName>
    <alternativeName>
        <fullName evidence="15">Omega-protein</fullName>
    </alternativeName>
    <alternativeName>
        <fullName evidence="14">Relaxing enzyme</fullName>
    </alternativeName>
    <alternativeName>
        <fullName evidence="12">Swivelase</fullName>
    </alternativeName>
    <alternativeName>
        <fullName evidence="13">Untwisting enzyme</fullName>
    </alternativeName>
</protein>
<dbReference type="InterPro" id="IPR013824">
    <property type="entry name" value="Topo_IA_cen_sub1"/>
</dbReference>
<keyword evidence="10" id="KW-0238">DNA-binding</keyword>
<dbReference type="InterPro" id="IPR003601">
    <property type="entry name" value="Topo_IA_2"/>
</dbReference>
<organism evidence="19 20">
    <name type="scientific">Selenomonas sputigena (strain ATCC 35185 / DSM 20758 / CCUG 44933 / VPI D19B-28)</name>
    <dbReference type="NCBI Taxonomy" id="546271"/>
    <lineage>
        <taxon>Bacteria</taxon>
        <taxon>Bacillati</taxon>
        <taxon>Bacillota</taxon>
        <taxon>Negativicutes</taxon>
        <taxon>Selenomonadales</taxon>
        <taxon>Selenomonadaceae</taxon>
        <taxon>Selenomonas</taxon>
    </lineage>
</organism>
<evidence type="ECO:0000256" key="10">
    <source>
        <dbReference type="ARBA" id="ARBA00023125"/>
    </source>
</evidence>
<evidence type="ECO:0000256" key="13">
    <source>
        <dbReference type="ARBA" id="ARBA00031985"/>
    </source>
</evidence>
<dbReference type="InterPro" id="IPR006171">
    <property type="entry name" value="TOPRIM_dom"/>
</dbReference>
<comment type="catalytic activity">
    <reaction evidence="1">
        <text>ATP-independent breakage of single-stranded DNA, followed by passage and rejoining.</text>
        <dbReference type="EC" id="5.6.2.1"/>
    </reaction>
</comment>
<dbReference type="SUPFAM" id="SSF57783">
    <property type="entry name" value="Zinc beta-ribbon"/>
    <property type="match status" value="1"/>
</dbReference>
<dbReference type="InterPro" id="IPR013497">
    <property type="entry name" value="Topo_IA_cen"/>
</dbReference>
<gene>
    <name evidence="19" type="ordered locus">Selsp_2044</name>
</gene>
<evidence type="ECO:0000256" key="4">
    <source>
        <dbReference type="ARBA" id="ARBA00022723"/>
    </source>
</evidence>
<dbReference type="GO" id="GO:0003917">
    <property type="term" value="F:DNA topoisomerase type I (single strand cut, ATP-independent) activity"/>
    <property type="evidence" value="ECO:0007669"/>
    <property type="project" value="UniProtKB-EC"/>
</dbReference>
<dbReference type="Gene3D" id="1.10.290.10">
    <property type="entry name" value="Topoisomerase I, domain 4"/>
    <property type="match status" value="1"/>
</dbReference>
<evidence type="ECO:0000259" key="18">
    <source>
        <dbReference type="PROSITE" id="PS52039"/>
    </source>
</evidence>
<dbReference type="Gene3D" id="1.10.460.10">
    <property type="entry name" value="Topoisomerase I, domain 2"/>
    <property type="match status" value="1"/>
</dbReference>
<feature type="domain" description="Toprim" evidence="17">
    <location>
        <begin position="1"/>
        <end position="133"/>
    </location>
</feature>
<dbReference type="InterPro" id="IPR000380">
    <property type="entry name" value="Topo_IA"/>
</dbReference>
<dbReference type="Gene3D" id="3.40.50.140">
    <property type="match status" value="1"/>
</dbReference>
<dbReference type="SUPFAM" id="SSF56712">
    <property type="entry name" value="Prokaryotic type I DNA topoisomerase"/>
    <property type="match status" value="1"/>
</dbReference>
<evidence type="ECO:0000313" key="19">
    <source>
        <dbReference type="EMBL" id="AEC00993.1"/>
    </source>
</evidence>
<dbReference type="EMBL" id="CP002637">
    <property type="protein sequence ID" value="AEC00993.1"/>
    <property type="molecule type" value="Genomic_DNA"/>
</dbReference>
<dbReference type="Proteomes" id="UP000011124">
    <property type="component" value="Chromosome"/>
</dbReference>
<evidence type="ECO:0000256" key="9">
    <source>
        <dbReference type="ARBA" id="ARBA00023029"/>
    </source>
</evidence>
<evidence type="ECO:0000313" key="20">
    <source>
        <dbReference type="Proteomes" id="UP000011124"/>
    </source>
</evidence>
<dbReference type="InterPro" id="IPR023406">
    <property type="entry name" value="Topo_IA_AS"/>
</dbReference>
<sequence>MRLYIAEKPSMGREIAKCLEGPVRAHDGWLETAEGAVTWGFGHILRQKEPEEYSEKYKFWRTEDLPIVPAEWQLVVAPSAARQFRIVKDLIARADEIVHAGDPDREGQLLIDEVLDFVGNEKPVKRILLNALDEKSIREANADLRENSDFYALKQSALARARADWLIGMNLSRAYTLAARRAGHKKLVLPVGRVKTPTLALVVRREREIEGFKPVDYFEIRVKFRHADGDFTAVWKPREEEPGLDREGRLVDEAAAQARLAGFAEPPADGHVTELHRAKKTEGQRLPFSLSSLQVLAGRKYGYEPQLVLDTAQKLYEKKLTTYPRSDSEYLPLNQRKDASAILAHLRDGDDAALSHWAGGADAKIKSRAWNDKKVTAHHAIIPTRVRARLGTLTETEENIYRLIAQAFIAQFYPEHVYEKTHAVLDYHGEVFAVNGRREIQAGWRAIYRTAKKGAGEEADAGDADGEEEDGGVLPPLKKGDAVTYLSGALKKRATKPPPRFTPATLLQGMKEIHKYVLDPEAKKRLKDVYGIGTEATRAAIIDDLIKRRFLSAKGKKKLLYPTDTAYLLVDALPDDLVYPDATALWEDKLHSMADGEGTLEEFLSAQVAFTRRLVAKALDAKIERGGEHPCPRCQNGVLVKRRGKNGDFWGCSNYPRCRMSCDDKEGKPDLGSRAPRAASARSAPSRAGQKDVRPARNFGAPALSEEEMAAFLAEYAPLPSAQEMMNSPSDGKKGAGKAKAVVE</sequence>
<evidence type="ECO:0000256" key="6">
    <source>
        <dbReference type="ARBA" id="ARBA00022771"/>
    </source>
</evidence>